<protein>
    <submittedName>
        <fullName evidence="1">Uncharacterized protein</fullName>
    </submittedName>
</protein>
<reference evidence="1" key="1">
    <citation type="submission" date="2018-02" db="EMBL/GenBank/DDBJ databases">
        <title>Rhizophora mucronata_Transcriptome.</title>
        <authorList>
            <person name="Meera S.P."/>
            <person name="Sreeshan A."/>
            <person name="Augustine A."/>
        </authorList>
    </citation>
    <scope>NUCLEOTIDE SEQUENCE</scope>
    <source>
        <tissue evidence="1">Leaf</tissue>
    </source>
</reference>
<dbReference type="AlphaFoldDB" id="A0A2P2P8A2"/>
<evidence type="ECO:0000313" key="1">
    <source>
        <dbReference type="EMBL" id="MBX50861.1"/>
    </source>
</evidence>
<organism evidence="1">
    <name type="scientific">Rhizophora mucronata</name>
    <name type="common">Asiatic mangrove</name>
    <dbReference type="NCBI Taxonomy" id="61149"/>
    <lineage>
        <taxon>Eukaryota</taxon>
        <taxon>Viridiplantae</taxon>
        <taxon>Streptophyta</taxon>
        <taxon>Embryophyta</taxon>
        <taxon>Tracheophyta</taxon>
        <taxon>Spermatophyta</taxon>
        <taxon>Magnoliopsida</taxon>
        <taxon>eudicotyledons</taxon>
        <taxon>Gunneridae</taxon>
        <taxon>Pentapetalae</taxon>
        <taxon>rosids</taxon>
        <taxon>fabids</taxon>
        <taxon>Malpighiales</taxon>
        <taxon>Rhizophoraceae</taxon>
        <taxon>Rhizophora</taxon>
    </lineage>
</organism>
<proteinExistence type="predicted"/>
<accession>A0A2P2P8A2</accession>
<dbReference type="EMBL" id="GGEC01070377">
    <property type="protein sequence ID" value="MBX50861.1"/>
    <property type="molecule type" value="Transcribed_RNA"/>
</dbReference>
<sequence>MTLDLQTVFEFVGQFVFSSDNCFQFLYCPKYSLFI</sequence>
<name>A0A2P2P8A2_RHIMU</name>